<comment type="caution">
    <text evidence="3">The sequence shown here is derived from an EMBL/GenBank/DDBJ whole genome shotgun (WGS) entry which is preliminary data.</text>
</comment>
<protein>
    <submittedName>
        <fullName evidence="3">Alpha/beta hydrolase</fullName>
    </submittedName>
</protein>
<dbReference type="Proteomes" id="UP001060504">
    <property type="component" value="Unassembled WGS sequence"/>
</dbReference>
<dbReference type="InterPro" id="IPR010427">
    <property type="entry name" value="DUF1023"/>
</dbReference>
<accession>A0ABQ4V916</accession>
<dbReference type="Pfam" id="PF06259">
    <property type="entry name" value="Abhydrolase_8"/>
    <property type="match status" value="1"/>
</dbReference>
<dbReference type="EMBL" id="BPRH01003758">
    <property type="protein sequence ID" value="GJF10593.1"/>
    <property type="molecule type" value="Genomic_DNA"/>
</dbReference>
<feature type="region of interest" description="Disordered" evidence="1">
    <location>
        <begin position="249"/>
        <end position="268"/>
    </location>
</feature>
<keyword evidence="3" id="KW-0378">Hydrolase</keyword>
<dbReference type="GO" id="GO:0016787">
    <property type="term" value="F:hydrolase activity"/>
    <property type="evidence" value="ECO:0007669"/>
    <property type="project" value="UniProtKB-KW"/>
</dbReference>
<evidence type="ECO:0000313" key="4">
    <source>
        <dbReference type="Proteomes" id="UP001060504"/>
    </source>
</evidence>
<feature type="domain" description="DUF1023" evidence="2">
    <location>
        <begin position="318"/>
        <end position="499"/>
    </location>
</feature>
<name>A0ABQ4V916_9MYCO</name>
<sequence>MPLTLADIDRWDASSIREVAAALGKRGASAEDVRAGLARLPLIASWQGSGGDAARASLDRLSAYLADHSEEMVRVSSAARSGADEVEGLKSMLHRIYDDARAQGFRIDPVGGTVTPTNESLFGDPLYALQQADLEVRIRDLLAAAEAADAGLAQAITSAGEHADPARDQPSVGEALTQPVPEAPEQFSDFWDGLTPEQREALFQRDPLIANHDGMPSVDRDFYNRQRLPEELARAQAAQARADALRGQHPDWANGEKIPPENKPGAIFHDRPKYEAWQREYDKARNGAKYLPDLQAVDNAVRDRPERQLLLLDTESGRQARAAIGVGDVDTADHVSVTTPGLNTTVHGAIEGMTDEATYVRNEALNQLELADRGNETVATVAWIGYDPPQIPGGDDLGASLTGGWNVSHDDLARAGAQDLAHFYNGINATHHGPLDLTAVGHSYGSLTTGLALQVPGDHGVNSALFYGSPGILATSPADLGLATGHVYTMQTPDDPIQWVYDGPPIVHAAAPLLPPPLNTLAQTVLGGMDASGAGAFGPNPATNPNFIHLATGAVAAPDGRILGAASGHSDYPRWDATTNQPFTTGYNIAAVIAGTTPIPQK</sequence>
<evidence type="ECO:0000256" key="1">
    <source>
        <dbReference type="SAM" id="MobiDB-lite"/>
    </source>
</evidence>
<proteinExistence type="predicted"/>
<dbReference type="SUPFAM" id="SSF53474">
    <property type="entry name" value="alpha/beta-Hydrolases"/>
    <property type="match status" value="1"/>
</dbReference>
<gene>
    <name evidence="3" type="ORF">NGTWS1702_35900</name>
</gene>
<evidence type="ECO:0000259" key="2">
    <source>
        <dbReference type="Pfam" id="PF06259"/>
    </source>
</evidence>
<evidence type="ECO:0000313" key="3">
    <source>
        <dbReference type="EMBL" id="GJF10593.1"/>
    </source>
</evidence>
<reference evidence="3 4" key="1">
    <citation type="submission" date="2021-08" db="EMBL/GenBank/DDBJ databases">
        <title>Draft genome sequence of Mycolicibacterium sp. NGTWS1702 strain.</title>
        <authorList>
            <person name="Matsumoto M."/>
            <person name="Tang B.C.C."/>
            <person name="Machida Y."/>
            <person name="Matoyama H."/>
            <person name="Kishihara T."/>
            <person name="Sato S."/>
            <person name="Kondo I."/>
            <person name="Sano M."/>
            <person name="Kato G."/>
        </authorList>
    </citation>
    <scope>NUCLEOTIDE SEQUENCE [LARGE SCALE GENOMIC DNA]</scope>
    <source>
        <strain evidence="3 4">NGTWSNA01</strain>
    </source>
</reference>
<keyword evidence="4" id="KW-1185">Reference proteome</keyword>
<organism evidence="3 4">
    <name type="scientific">Mycolicibacterium cyprinidarum</name>
    <dbReference type="NCBI Taxonomy" id="2860311"/>
    <lineage>
        <taxon>Bacteria</taxon>
        <taxon>Bacillati</taxon>
        <taxon>Actinomycetota</taxon>
        <taxon>Actinomycetes</taxon>
        <taxon>Mycobacteriales</taxon>
        <taxon>Mycobacteriaceae</taxon>
        <taxon>Mycolicibacterium</taxon>
    </lineage>
</organism>
<dbReference type="InterPro" id="IPR029058">
    <property type="entry name" value="AB_hydrolase_fold"/>
</dbReference>